<dbReference type="InterPro" id="IPR006024">
    <property type="entry name" value="Opioid_neupept"/>
</dbReference>
<evidence type="ECO:0000313" key="7">
    <source>
        <dbReference type="Ensembl" id="ENSMZEP00005030535.1"/>
    </source>
</evidence>
<dbReference type="GeneTree" id="ENSGT00950000183149"/>
<evidence type="ECO:0000256" key="2">
    <source>
        <dbReference type="ARBA" id="ARBA00008543"/>
    </source>
</evidence>
<sequence length="263" mass="29685">MKIPLWCLVVLLACLFTPGCSDCQGQCMACGLLLQQQQLEQTFNTMVCLLECEGRISSSLTWDVCKRAVKLLLHPTLSEGGALFKRTGEELELTSLDLNSDSELVQSTAAERFQEGDRDETPFEQRSVQYDSSLLGSSEEGEGLQSLDLSLTDEEQKPREERNVESDGQLEAGEGESSEGIALSKRFGGFQRGRHAYRKLLGSSMRPLQKRYGGFIGVRKSARKWNSQKRVNQLLRQYLGMRSNRSGRFNPIPMSRLWRQHKL</sequence>
<reference evidence="7" key="1">
    <citation type="submission" date="2025-08" db="UniProtKB">
        <authorList>
            <consortium name="Ensembl"/>
        </authorList>
    </citation>
    <scope>IDENTIFICATION</scope>
</reference>
<dbReference type="GO" id="GO:0043025">
    <property type="term" value="C:neuronal cell body"/>
    <property type="evidence" value="ECO:0007669"/>
    <property type="project" value="TreeGrafter"/>
</dbReference>
<dbReference type="KEGG" id="mze:101480917"/>
<dbReference type="GO" id="GO:0005576">
    <property type="term" value="C:extracellular region"/>
    <property type="evidence" value="ECO:0007669"/>
    <property type="project" value="UniProtKB-SubCell"/>
</dbReference>
<dbReference type="GO" id="GO:0030425">
    <property type="term" value="C:dendrite"/>
    <property type="evidence" value="ECO:0007669"/>
    <property type="project" value="TreeGrafter"/>
</dbReference>
<evidence type="ECO:0000256" key="3">
    <source>
        <dbReference type="ARBA" id="ARBA00022525"/>
    </source>
</evidence>
<accession>A0A3P9D782</accession>
<feature type="signal peptide" evidence="6">
    <location>
        <begin position="1"/>
        <end position="21"/>
    </location>
</feature>
<evidence type="ECO:0000256" key="4">
    <source>
        <dbReference type="ARBA" id="ARBA00023157"/>
    </source>
</evidence>
<dbReference type="RefSeq" id="XP_004542370.1">
    <property type="nucleotide sequence ID" value="XM_004542313.2"/>
</dbReference>
<dbReference type="STRING" id="106582.ENSMZEP00005030535"/>
<dbReference type="GO" id="GO:0043679">
    <property type="term" value="C:axon terminus"/>
    <property type="evidence" value="ECO:0007669"/>
    <property type="project" value="TreeGrafter"/>
</dbReference>
<dbReference type="CTD" id="394236"/>
<feature type="chain" id="PRO_5018274469" evidence="6">
    <location>
        <begin position="22"/>
        <end position="263"/>
    </location>
</feature>
<comment type="subcellular location">
    <subcellularLocation>
        <location evidence="1">Secreted</location>
    </subcellularLocation>
</comment>
<dbReference type="GO" id="GO:0007218">
    <property type="term" value="P:neuropeptide signaling pathway"/>
    <property type="evidence" value="ECO:0007669"/>
    <property type="project" value="InterPro"/>
</dbReference>
<dbReference type="PANTHER" id="PTHR11438">
    <property type="entry name" value="PROENKEPHALIN"/>
    <property type="match status" value="1"/>
</dbReference>
<dbReference type="GO" id="GO:0007600">
    <property type="term" value="P:sensory perception"/>
    <property type="evidence" value="ECO:0007669"/>
    <property type="project" value="TreeGrafter"/>
</dbReference>
<name>A0A3P9D782_9CICH</name>
<protein>
    <submittedName>
        <fullName evidence="7">Prepronociceptin b</fullName>
    </submittedName>
</protein>
<evidence type="ECO:0000256" key="5">
    <source>
        <dbReference type="SAM" id="MobiDB-lite"/>
    </source>
</evidence>
<keyword evidence="4" id="KW-1015">Disulfide bond</keyword>
<evidence type="ECO:0000256" key="6">
    <source>
        <dbReference type="SAM" id="SignalP"/>
    </source>
</evidence>
<keyword evidence="8" id="KW-1185">Reference proteome</keyword>
<dbReference type="GO" id="GO:0031628">
    <property type="term" value="F:opioid receptor binding"/>
    <property type="evidence" value="ECO:0007669"/>
    <property type="project" value="TreeGrafter"/>
</dbReference>
<dbReference type="GO" id="GO:0071696">
    <property type="term" value="P:ectodermal placode development"/>
    <property type="evidence" value="ECO:0007669"/>
    <property type="project" value="Ensembl"/>
</dbReference>
<evidence type="ECO:0000256" key="1">
    <source>
        <dbReference type="ARBA" id="ARBA00004613"/>
    </source>
</evidence>
<dbReference type="GeneID" id="101480917"/>
<comment type="similarity">
    <text evidence="2">Belongs to the opioid neuropeptide precursor family.</text>
</comment>
<dbReference type="Ensembl" id="ENSMZET00005031496.1">
    <property type="protein sequence ID" value="ENSMZEP00005030535.1"/>
    <property type="gene ID" value="ENSMZEG00005022751.1"/>
</dbReference>
<organism evidence="7 8">
    <name type="scientific">Maylandia zebra</name>
    <name type="common">zebra mbuna</name>
    <dbReference type="NCBI Taxonomy" id="106582"/>
    <lineage>
        <taxon>Eukaryota</taxon>
        <taxon>Metazoa</taxon>
        <taxon>Chordata</taxon>
        <taxon>Craniata</taxon>
        <taxon>Vertebrata</taxon>
        <taxon>Euteleostomi</taxon>
        <taxon>Actinopterygii</taxon>
        <taxon>Neopterygii</taxon>
        <taxon>Teleostei</taxon>
        <taxon>Neoteleostei</taxon>
        <taxon>Acanthomorphata</taxon>
        <taxon>Ovalentaria</taxon>
        <taxon>Cichlomorphae</taxon>
        <taxon>Cichliformes</taxon>
        <taxon>Cichlidae</taxon>
        <taxon>African cichlids</taxon>
        <taxon>Pseudocrenilabrinae</taxon>
        <taxon>Haplochromini</taxon>
        <taxon>Maylandia</taxon>
        <taxon>Maylandia zebra complex</taxon>
    </lineage>
</organism>
<evidence type="ECO:0000313" key="8">
    <source>
        <dbReference type="Proteomes" id="UP000265160"/>
    </source>
</evidence>
<dbReference type="GO" id="GO:0005886">
    <property type="term" value="C:plasma membrane"/>
    <property type="evidence" value="ECO:0007669"/>
    <property type="project" value="TreeGrafter"/>
</dbReference>
<dbReference type="OrthoDB" id="9884757at2759"/>
<dbReference type="RefSeq" id="XP_004542369.1">
    <property type="nucleotide sequence ID" value="XM_004542312.2"/>
</dbReference>
<dbReference type="AlphaFoldDB" id="A0A3P9D782"/>
<feature type="region of interest" description="Disordered" evidence="5">
    <location>
        <begin position="131"/>
        <end position="182"/>
    </location>
</feature>
<keyword evidence="3" id="KW-0964">Secreted</keyword>
<reference evidence="7" key="2">
    <citation type="submission" date="2025-09" db="UniProtKB">
        <authorList>
            <consortium name="Ensembl"/>
        </authorList>
    </citation>
    <scope>IDENTIFICATION</scope>
</reference>
<dbReference type="PANTHER" id="PTHR11438:SF5">
    <property type="entry name" value="PREPRONOCICEPTIN"/>
    <property type="match status" value="1"/>
</dbReference>
<dbReference type="GO" id="GO:0007268">
    <property type="term" value="P:chemical synaptic transmission"/>
    <property type="evidence" value="ECO:0007669"/>
    <property type="project" value="TreeGrafter"/>
</dbReference>
<dbReference type="Proteomes" id="UP000265160">
    <property type="component" value="Unplaced"/>
</dbReference>
<keyword evidence="6" id="KW-0732">Signal</keyword>
<proteinExistence type="inferred from homology"/>
<feature type="compositionally biased region" description="Basic and acidic residues" evidence="5">
    <location>
        <begin position="154"/>
        <end position="165"/>
    </location>
</feature>
<feature type="compositionally biased region" description="Low complexity" evidence="5">
    <location>
        <begin position="132"/>
        <end position="150"/>
    </location>
</feature>
<dbReference type="Pfam" id="PF01160">
    <property type="entry name" value="Opiods_neuropep"/>
    <property type="match status" value="1"/>
</dbReference>